<organism evidence="12 13">
    <name type="scientific">Sutterella seckii</name>
    <dbReference type="NCBI Taxonomy" id="1944635"/>
    <lineage>
        <taxon>Bacteria</taxon>
        <taxon>Pseudomonadati</taxon>
        <taxon>Pseudomonadota</taxon>
        <taxon>Betaproteobacteria</taxon>
        <taxon>Burkholderiales</taxon>
        <taxon>Sutterellaceae</taxon>
        <taxon>Sutterella</taxon>
    </lineage>
</organism>
<feature type="transmembrane region" description="Helical" evidence="8">
    <location>
        <begin position="58"/>
        <end position="76"/>
    </location>
</feature>
<dbReference type="Pfam" id="PF08019">
    <property type="entry name" value="EptA_B_N"/>
    <property type="match status" value="1"/>
</dbReference>
<comment type="caution">
    <text evidence="12">The sequence shown here is derived from an EMBL/GenBank/DDBJ whole genome shotgun (WGS) entry which is preliminary data.</text>
</comment>
<feature type="transmembrane region" description="Helical" evidence="8">
    <location>
        <begin position="235"/>
        <end position="255"/>
    </location>
</feature>
<dbReference type="PANTHER" id="PTHR30443:SF0">
    <property type="entry name" value="PHOSPHOETHANOLAMINE TRANSFERASE EPTA"/>
    <property type="match status" value="1"/>
</dbReference>
<dbReference type="CDD" id="cd03396">
    <property type="entry name" value="PAP2_like_6"/>
    <property type="match status" value="1"/>
</dbReference>
<feature type="transmembrane region" description="Helical" evidence="8">
    <location>
        <begin position="5"/>
        <end position="22"/>
    </location>
</feature>
<dbReference type="Proteomes" id="UP000430564">
    <property type="component" value="Unassembled WGS sequence"/>
</dbReference>
<keyword evidence="2" id="KW-1003">Cell membrane</keyword>
<dbReference type="GO" id="GO:0016776">
    <property type="term" value="F:phosphotransferase activity, phosphate group as acceptor"/>
    <property type="evidence" value="ECO:0007669"/>
    <property type="project" value="TreeGrafter"/>
</dbReference>
<keyword evidence="3" id="KW-0997">Cell inner membrane</keyword>
<sequence>MRGRILYALLAGALCVLAVWWLKKTTGVSCPWSIAEFGGSAEITNPTLSLGFRPGVCWPSGAAGSGFCLLPVFFMLRGFPRKLSVLALAAAIILGLTAGIGRMLAGAHFLSHVVDAFLIDWLISAALYALFFYRRGFASAVLRVLRGSERTGSTIGAGFTGKESFRPGFPLLLLGLGLWWAFVFDAPMLMKLLAPQGTATLSSIALALSSGIAFAFVGAGLAALLSLLPRAIFRTLLVLLNVLGALSFAAAFLYGTAMTPDMVRNFLATDPAESAGYLGARPVFVFLWVLIPPLWLSLRGQVPPLLSLGSGKRALMKRLGLRLGGALLCAFAGVLVIALNFQAFSSAMRNDKTLRYQIAPVNVVYSTIRTFAADESPDAKRVRLVTDPSPKATVQVRRPTLFVFVVGETARAANWGLNGYARDTTPELSKIKLINFPKVTACGTSTDVSLPCMMSRIGRSSYDRDRILHEESLPKLLERAGMNVLWIDNQSGCKGTCEGVPTREASCPEGKCRNDDVLLRELSREIPKLPADRPTVLFLHMIGSHGPAYSERSPEAVKAFEPECRNADLGSCSREEVVNAYDNSIRETDRVLAGLIRRLEASSPRMDSALLYVSDHGESLGESGLYLHGAPWWMAPSDQTQVPMILWMNDGFARTFDLNPQYILARSKEALSHDNLWSSVLGILGIESSTLRPEYDFSGRSR</sequence>
<dbReference type="GO" id="GO:0009244">
    <property type="term" value="P:lipopolysaccharide core region biosynthetic process"/>
    <property type="evidence" value="ECO:0007669"/>
    <property type="project" value="TreeGrafter"/>
</dbReference>
<feature type="domain" description="Phosphoethanolamine transferase N-terminal" evidence="11">
    <location>
        <begin position="222"/>
        <end position="372"/>
    </location>
</feature>
<keyword evidence="6 8" id="KW-1133">Transmembrane helix</keyword>
<evidence type="ECO:0000259" key="10">
    <source>
        <dbReference type="Pfam" id="PF01569"/>
    </source>
</evidence>
<comment type="subcellular location">
    <subcellularLocation>
        <location evidence="1">Cell inner membrane</location>
        <topology evidence="1">Multi-pass membrane protein</topology>
    </subcellularLocation>
</comment>
<feature type="transmembrane region" description="Helical" evidence="8">
    <location>
        <begin position="319"/>
        <end position="341"/>
    </location>
</feature>
<dbReference type="OrthoDB" id="9786870at2"/>
<evidence type="ECO:0000313" key="12">
    <source>
        <dbReference type="EMBL" id="KAB7662640.1"/>
    </source>
</evidence>
<evidence type="ECO:0000256" key="7">
    <source>
        <dbReference type="ARBA" id="ARBA00023136"/>
    </source>
</evidence>
<accession>A0A6I1EXZ4</accession>
<evidence type="ECO:0000256" key="2">
    <source>
        <dbReference type="ARBA" id="ARBA00022475"/>
    </source>
</evidence>
<evidence type="ECO:0000256" key="6">
    <source>
        <dbReference type="ARBA" id="ARBA00022989"/>
    </source>
</evidence>
<protein>
    <submittedName>
        <fullName evidence="12">Sulfatase-like hydrolase/transferase</fullName>
    </submittedName>
</protein>
<dbReference type="Pfam" id="PF01569">
    <property type="entry name" value="PAP2"/>
    <property type="match status" value="1"/>
</dbReference>
<feature type="transmembrane region" description="Helical" evidence="8">
    <location>
        <begin position="204"/>
        <end position="228"/>
    </location>
</feature>
<dbReference type="GO" id="GO:0016787">
    <property type="term" value="F:hydrolase activity"/>
    <property type="evidence" value="ECO:0007669"/>
    <property type="project" value="UniProtKB-KW"/>
</dbReference>
<feature type="transmembrane region" description="Helical" evidence="8">
    <location>
        <begin position="83"/>
        <end position="104"/>
    </location>
</feature>
<evidence type="ECO:0000256" key="4">
    <source>
        <dbReference type="ARBA" id="ARBA00022679"/>
    </source>
</evidence>
<keyword evidence="7 8" id="KW-0472">Membrane</keyword>
<dbReference type="InterPro" id="IPR000326">
    <property type="entry name" value="PAP2/HPO"/>
</dbReference>
<dbReference type="InterPro" id="IPR012549">
    <property type="entry name" value="EptA-like_N"/>
</dbReference>
<dbReference type="InterPro" id="IPR058130">
    <property type="entry name" value="PEA_transf_C"/>
</dbReference>
<dbReference type="InterPro" id="IPR000917">
    <property type="entry name" value="Sulfatase_N"/>
</dbReference>
<keyword evidence="5 8" id="KW-0812">Transmembrane</keyword>
<dbReference type="EMBL" id="WEHX01000006">
    <property type="protein sequence ID" value="KAB7662640.1"/>
    <property type="molecule type" value="Genomic_DNA"/>
</dbReference>
<dbReference type="InterPro" id="IPR036938">
    <property type="entry name" value="PAP2/HPO_sf"/>
</dbReference>
<evidence type="ECO:0000259" key="9">
    <source>
        <dbReference type="Pfam" id="PF00884"/>
    </source>
</evidence>
<dbReference type="CDD" id="cd16017">
    <property type="entry name" value="LptA"/>
    <property type="match status" value="1"/>
</dbReference>
<dbReference type="SUPFAM" id="SSF48317">
    <property type="entry name" value="Acid phosphatase/Vanadium-dependent haloperoxidase"/>
    <property type="match status" value="1"/>
</dbReference>
<dbReference type="GO" id="GO:0005886">
    <property type="term" value="C:plasma membrane"/>
    <property type="evidence" value="ECO:0007669"/>
    <property type="project" value="UniProtKB-SubCell"/>
</dbReference>
<dbReference type="SUPFAM" id="SSF53649">
    <property type="entry name" value="Alkaline phosphatase-like"/>
    <property type="match status" value="1"/>
</dbReference>
<dbReference type="InterPro" id="IPR040423">
    <property type="entry name" value="PEA_transferase"/>
</dbReference>
<keyword evidence="12" id="KW-0378">Hydrolase</keyword>
<evidence type="ECO:0000256" key="5">
    <source>
        <dbReference type="ARBA" id="ARBA00022692"/>
    </source>
</evidence>
<proteinExistence type="predicted"/>
<dbReference type="Pfam" id="PF00884">
    <property type="entry name" value="Sulfatase"/>
    <property type="match status" value="1"/>
</dbReference>
<reference evidence="12 13" key="1">
    <citation type="submission" date="2019-10" db="EMBL/GenBank/DDBJ databases">
        <title>Genome diversity of Sutterella seckii.</title>
        <authorList>
            <person name="Chaplin A.V."/>
            <person name="Sokolova S.R."/>
            <person name="Mosin K.A."/>
            <person name="Ivanova E.L."/>
            <person name="Kochetkova T.O."/>
            <person name="Goltsov A.Y."/>
            <person name="Trofimov D.Y."/>
            <person name="Efimov B.A."/>
        </authorList>
    </citation>
    <scope>NUCLEOTIDE SEQUENCE [LARGE SCALE GENOMIC DNA]</scope>
    <source>
        <strain evidence="12 13">ASD393</strain>
    </source>
</reference>
<evidence type="ECO:0000256" key="3">
    <source>
        <dbReference type="ARBA" id="ARBA00022519"/>
    </source>
</evidence>
<feature type="domain" description="Sulfatase N-terminal" evidence="9">
    <location>
        <begin position="402"/>
        <end position="686"/>
    </location>
</feature>
<evidence type="ECO:0000313" key="13">
    <source>
        <dbReference type="Proteomes" id="UP000430564"/>
    </source>
</evidence>
<keyword evidence="4 12" id="KW-0808">Transferase</keyword>
<feature type="transmembrane region" description="Helical" evidence="8">
    <location>
        <begin position="116"/>
        <end position="133"/>
    </location>
</feature>
<gene>
    <name evidence="12" type="ORF">GBM95_02415</name>
</gene>
<name>A0A6I1EXZ4_9BURK</name>
<evidence type="ECO:0000259" key="11">
    <source>
        <dbReference type="Pfam" id="PF08019"/>
    </source>
</evidence>
<dbReference type="Gene3D" id="3.40.720.10">
    <property type="entry name" value="Alkaline Phosphatase, subunit A"/>
    <property type="match status" value="1"/>
</dbReference>
<evidence type="ECO:0000256" key="8">
    <source>
        <dbReference type="SAM" id="Phobius"/>
    </source>
</evidence>
<feature type="transmembrane region" description="Helical" evidence="8">
    <location>
        <begin position="275"/>
        <end position="298"/>
    </location>
</feature>
<dbReference type="AlphaFoldDB" id="A0A6I1EXZ4"/>
<feature type="transmembrane region" description="Helical" evidence="8">
    <location>
        <begin position="168"/>
        <end position="184"/>
    </location>
</feature>
<evidence type="ECO:0000256" key="1">
    <source>
        <dbReference type="ARBA" id="ARBA00004429"/>
    </source>
</evidence>
<dbReference type="InterPro" id="IPR017850">
    <property type="entry name" value="Alkaline_phosphatase_core_sf"/>
</dbReference>
<dbReference type="PANTHER" id="PTHR30443">
    <property type="entry name" value="INNER MEMBRANE PROTEIN"/>
    <property type="match status" value="1"/>
</dbReference>
<feature type="domain" description="Phosphatidic acid phosphatase type 2/haloperoxidase" evidence="10">
    <location>
        <begin position="6"/>
        <end position="134"/>
    </location>
</feature>